<feature type="transmembrane region" description="Helical" evidence="9">
    <location>
        <begin position="976"/>
        <end position="998"/>
    </location>
</feature>
<evidence type="ECO:0000256" key="2">
    <source>
        <dbReference type="ARBA" id="ARBA00009726"/>
    </source>
</evidence>
<dbReference type="SUPFAM" id="SSF52540">
    <property type="entry name" value="P-loop containing nucleoside triphosphate hydrolases"/>
    <property type="match status" value="2"/>
</dbReference>
<gene>
    <name evidence="12" type="ORF">g.4436</name>
</gene>
<dbReference type="InterPro" id="IPR003439">
    <property type="entry name" value="ABC_transporter-like_ATP-bd"/>
</dbReference>
<feature type="domain" description="ABC transporter" evidence="10">
    <location>
        <begin position="437"/>
        <end position="660"/>
    </location>
</feature>
<dbReference type="EMBL" id="GEDC01010036">
    <property type="protein sequence ID" value="JAS27262.1"/>
    <property type="molecule type" value="Transcribed_RNA"/>
</dbReference>
<feature type="domain" description="ABC transmembrane type-1" evidence="11">
    <location>
        <begin position="15"/>
        <end position="255"/>
    </location>
</feature>
<comment type="subcellular location">
    <subcellularLocation>
        <location evidence="1">Membrane</location>
        <topology evidence="1">Multi-pass membrane protein</topology>
    </subcellularLocation>
</comment>
<dbReference type="InterPro" id="IPR003593">
    <property type="entry name" value="AAA+_ATPase"/>
</dbReference>
<evidence type="ECO:0000256" key="1">
    <source>
        <dbReference type="ARBA" id="ARBA00004141"/>
    </source>
</evidence>
<dbReference type="CDD" id="cd03250">
    <property type="entry name" value="ABCC_MRP_domain1"/>
    <property type="match status" value="1"/>
</dbReference>
<dbReference type="PANTHER" id="PTHR24223">
    <property type="entry name" value="ATP-BINDING CASSETTE SUB-FAMILY C"/>
    <property type="match status" value="1"/>
</dbReference>
<dbReference type="GO" id="GO:0140359">
    <property type="term" value="F:ABC-type transporter activity"/>
    <property type="evidence" value="ECO:0007669"/>
    <property type="project" value="InterPro"/>
</dbReference>
<dbReference type="GO" id="GO:0016020">
    <property type="term" value="C:membrane"/>
    <property type="evidence" value="ECO:0007669"/>
    <property type="project" value="UniProtKB-SubCell"/>
</dbReference>
<dbReference type="GO" id="GO:0016887">
    <property type="term" value="F:ATP hydrolysis activity"/>
    <property type="evidence" value="ECO:0007669"/>
    <property type="project" value="InterPro"/>
</dbReference>
<dbReference type="InterPro" id="IPR036640">
    <property type="entry name" value="ABC1_TM_sf"/>
</dbReference>
<dbReference type="CDD" id="cd03244">
    <property type="entry name" value="ABCC_MRP_domain2"/>
    <property type="match status" value="1"/>
</dbReference>
<dbReference type="Pfam" id="PF00005">
    <property type="entry name" value="ABC_tran"/>
    <property type="match status" value="2"/>
</dbReference>
<dbReference type="GO" id="GO:0005524">
    <property type="term" value="F:ATP binding"/>
    <property type="evidence" value="ECO:0007669"/>
    <property type="project" value="UniProtKB-KW"/>
</dbReference>
<keyword evidence="7 9" id="KW-1133">Transmembrane helix</keyword>
<dbReference type="InterPro" id="IPR027417">
    <property type="entry name" value="P-loop_NTPase"/>
</dbReference>
<dbReference type="PROSITE" id="PS00211">
    <property type="entry name" value="ABC_TRANSPORTER_1"/>
    <property type="match status" value="1"/>
</dbReference>
<dbReference type="Pfam" id="PF00664">
    <property type="entry name" value="ABC_membrane"/>
    <property type="match status" value="2"/>
</dbReference>
<evidence type="ECO:0000259" key="10">
    <source>
        <dbReference type="PROSITE" id="PS50893"/>
    </source>
</evidence>
<evidence type="ECO:0000256" key="5">
    <source>
        <dbReference type="ARBA" id="ARBA00022741"/>
    </source>
</evidence>
<keyword evidence="8 9" id="KW-0472">Membrane</keyword>
<organism evidence="12">
    <name type="scientific">Clastoptera arizonana</name>
    <name type="common">Arizona spittle bug</name>
    <dbReference type="NCBI Taxonomy" id="38151"/>
    <lineage>
        <taxon>Eukaryota</taxon>
        <taxon>Metazoa</taxon>
        <taxon>Ecdysozoa</taxon>
        <taxon>Arthropoda</taxon>
        <taxon>Hexapoda</taxon>
        <taxon>Insecta</taxon>
        <taxon>Pterygota</taxon>
        <taxon>Neoptera</taxon>
        <taxon>Paraneoptera</taxon>
        <taxon>Hemiptera</taxon>
        <taxon>Auchenorrhyncha</taxon>
        <taxon>Cercopoidea</taxon>
        <taxon>Clastopteridae</taxon>
        <taxon>Clastoptera</taxon>
    </lineage>
</organism>
<name>A0A1B6DNL6_9HEMI</name>
<feature type="transmembrane region" description="Helical" evidence="9">
    <location>
        <begin position="742"/>
        <end position="763"/>
    </location>
</feature>
<dbReference type="FunFam" id="1.20.1560.10:FF:000014">
    <property type="entry name" value="Multidrug resistance-associated protein member 4"/>
    <property type="match status" value="1"/>
</dbReference>
<evidence type="ECO:0000313" key="12">
    <source>
        <dbReference type="EMBL" id="JAS27262.1"/>
    </source>
</evidence>
<feature type="domain" description="ABC transmembrane type-1" evidence="11">
    <location>
        <begin position="792"/>
        <end position="1037"/>
    </location>
</feature>
<feature type="transmembrane region" description="Helical" evidence="9">
    <location>
        <begin position="85"/>
        <end position="108"/>
    </location>
</feature>
<dbReference type="InterPro" id="IPR011527">
    <property type="entry name" value="ABC1_TM_dom"/>
</dbReference>
<dbReference type="SUPFAM" id="SSF90123">
    <property type="entry name" value="ABC transporter transmembrane region"/>
    <property type="match status" value="2"/>
</dbReference>
<feature type="transmembrane region" description="Helical" evidence="9">
    <location>
        <begin position="793"/>
        <end position="812"/>
    </location>
</feature>
<dbReference type="FunFam" id="3.40.50.300:FF:000482">
    <property type="entry name" value="Multidrug resistance-associated protein member 4"/>
    <property type="match status" value="1"/>
</dbReference>
<feature type="transmembrane region" description="Helical" evidence="9">
    <location>
        <begin position="890"/>
        <end position="910"/>
    </location>
</feature>
<accession>A0A1B6DNL6</accession>
<dbReference type="PROSITE" id="PS50929">
    <property type="entry name" value="ABC_TM1F"/>
    <property type="match status" value="2"/>
</dbReference>
<keyword evidence="5" id="KW-0547">Nucleotide-binding</keyword>
<evidence type="ECO:0000256" key="9">
    <source>
        <dbReference type="SAM" id="Phobius"/>
    </source>
</evidence>
<sequence>MPSSTVTRQEALISSAGISICSAISSLLTQHHISSGTYIGTKMKTACCSLVYRKCLRLSRCAFSSVSPGQVVNLISNDVSRCEPLAVFGHSIWSAPILSIVIAVLLYYKVGTVSFVGIAIVIVIIPFQSWSGTLNSRYRLRIARRTDERVRLMDEIISGIHVIKLYAWEKPFAQLIEKARSVEINTVRKTSYLRALYMTFVLSTTRIALFCTLVSAVLFGGHLAADKVFVMAAYYTSLTHTMSGMFVRGFTEIAEWSVSVKRLQTFLLKEEYKQIKKNVGKTKNNSLHRQKKNRISKLKADISFINESFQMENEKSISNDNNQPDIVESSKTMKTRNENKFVVQPTSTFVDSENIKDKSNISKTINLLNETSEVVKILTDNENHNDKISSIDEETMSQENKEADDGFNATLNLEEEPNIKLESEMNDCNDEIQQYHVITKNISASWVPQSVELVLNDISLNIKPGLLVGVIGPVGAGKSSLLHVLLGELPLREGTIEVNGEISYAGQEPWVFAGTVRQNILFGQPYNSSRYKAVTSACSLDKDFEHFPRGDKTIVGERGASLSGGQKARINLARAVYKEADVYLLDDPLSAVDTHIGKQLFQNCIKGILNNKTCILVTHQLQYLSRVDHLILLNNGCEKMQGTYQDLLQSDMDYAMMVMGYGLESDKPEADQSYKLPFLSSPEVKKYKTQRSQSLLSVLSRASHKSSHSESEKVELEPEVTKEMKGSVFMHYLRSGASLSRIFLIISLFLLVQLNASLCDYWVSYWTTKEETRYQLIQSGEDFHFIYPTKHYILVYAVFIILLVVLSGLRGWLFCKATFLCSKVIHKMMFNSVIGTTINFFHNNPSGRILNRFSKDLGAMDEVLPKSCIDASQIFVSALGGLMVAVAVKVWFIIPIMLMSLFCFLFRNIYIRTSKNLKRLEGIARSPVFSHLNATLQGLTTIRAQGTQNILQSEFDNHQNVHAGAMFLFAMTSGGFAYALDTLCVFYITCVAFSFLFFSDGVKSADVGLVITQSLAIAVQVEWGMKQSADVANQMTSVERVLEYASLTPEEDNKEKNITLPSAWPTKGLIEMKHVSLRYSDLDWPVLKDLNFVIQPKEKVGIVGRTGAGKTSLIAALFHLAKIDGSIYVDSVDTKTVPLETLRSRISIIPQDPVLFSGTIRMNLDPFEQFPDYVLWRVLEEVDLRESMRSTENFGLDTHVLDGGSNFSIGQRQLLCLARAILRNNNILILDEATANVDPHTDSQIQSIIRRKFSSCTVLTIAHRLHTIMDSDKVMVMDEGKIVEFDHPYVLLSKHKGYLYSLVEETGPATEKYLIEVAKTSYYRGQ</sequence>
<evidence type="ECO:0008006" key="13">
    <source>
        <dbReference type="Google" id="ProtNLM"/>
    </source>
</evidence>
<feature type="transmembrane region" description="Helical" evidence="9">
    <location>
        <begin position="114"/>
        <end position="135"/>
    </location>
</feature>
<dbReference type="InterPro" id="IPR050173">
    <property type="entry name" value="ABC_transporter_C-like"/>
</dbReference>
<dbReference type="Gene3D" id="1.20.1560.10">
    <property type="entry name" value="ABC transporter type 1, transmembrane domain"/>
    <property type="match status" value="2"/>
</dbReference>
<dbReference type="PROSITE" id="PS50893">
    <property type="entry name" value="ABC_TRANSPORTER_2"/>
    <property type="match status" value="2"/>
</dbReference>
<dbReference type="InterPro" id="IPR017871">
    <property type="entry name" value="ABC_transporter-like_CS"/>
</dbReference>
<dbReference type="SMART" id="SM00382">
    <property type="entry name" value="AAA"/>
    <property type="match status" value="2"/>
</dbReference>
<dbReference type="FunFam" id="1.20.1560.10:FF:000026">
    <property type="entry name" value="Multidrug resistance-associated protein lethal(2)03659"/>
    <property type="match status" value="1"/>
</dbReference>
<evidence type="ECO:0000256" key="8">
    <source>
        <dbReference type="ARBA" id="ARBA00023136"/>
    </source>
</evidence>
<dbReference type="FunFam" id="3.40.50.300:FF:000163">
    <property type="entry name" value="Multidrug resistance-associated protein member 4"/>
    <property type="match status" value="1"/>
</dbReference>
<dbReference type="PANTHER" id="PTHR24223:SF456">
    <property type="entry name" value="MULTIDRUG RESISTANCE-ASSOCIATED PROTEIN LETHAL(2)03659"/>
    <property type="match status" value="1"/>
</dbReference>
<comment type="similarity">
    <text evidence="2">Belongs to the ABC transporter superfamily. ABCC family. Conjugate transporter (TC 3.A.1.208) subfamily.</text>
</comment>
<evidence type="ECO:0000256" key="4">
    <source>
        <dbReference type="ARBA" id="ARBA00022692"/>
    </source>
</evidence>
<protein>
    <recommendedName>
        <fullName evidence="13">Multidrug resistance-associated protein lethal(2)03659</fullName>
    </recommendedName>
</protein>
<feature type="domain" description="ABC transporter" evidence="10">
    <location>
        <begin position="1070"/>
        <end position="1304"/>
    </location>
</feature>
<evidence type="ECO:0000259" key="11">
    <source>
        <dbReference type="PROSITE" id="PS50929"/>
    </source>
</evidence>
<keyword evidence="3" id="KW-0813">Transport</keyword>
<evidence type="ECO:0000256" key="6">
    <source>
        <dbReference type="ARBA" id="ARBA00022840"/>
    </source>
</evidence>
<reference evidence="12" key="1">
    <citation type="submission" date="2015-12" db="EMBL/GenBank/DDBJ databases">
        <title>De novo transcriptome assembly of four potential Pierce s Disease insect vectors from Arizona vineyards.</title>
        <authorList>
            <person name="Tassone E.E."/>
        </authorList>
    </citation>
    <scope>NUCLEOTIDE SEQUENCE</scope>
</reference>
<feature type="transmembrane region" description="Helical" evidence="9">
    <location>
        <begin position="195"/>
        <end position="220"/>
    </location>
</feature>
<dbReference type="Gene3D" id="3.40.50.300">
    <property type="entry name" value="P-loop containing nucleotide triphosphate hydrolases"/>
    <property type="match status" value="2"/>
</dbReference>
<keyword evidence="4 9" id="KW-0812">Transmembrane</keyword>
<keyword evidence="6" id="KW-0067">ATP-binding</keyword>
<evidence type="ECO:0000256" key="7">
    <source>
        <dbReference type="ARBA" id="ARBA00022989"/>
    </source>
</evidence>
<proteinExistence type="inferred from homology"/>
<evidence type="ECO:0000256" key="3">
    <source>
        <dbReference type="ARBA" id="ARBA00022448"/>
    </source>
</evidence>